<name>A0A372FUH9_9ACTN</name>
<sequence length="261" mass="29102">MSCKAGFEFSSSRTQSLRELRLRLRIPGQLARAEGDKMLDVVDAFLYWHPSSVWENEDEEDPEDWSPEQEKAWQDDLTAWQSLAGQIETLLSTAGSAWRVEQRCIGLERRIDETVTAAVAMARRDARDDAAEHLAESWRAAYGRNPDHDKAYDEAVLAVEAVLCPLVSPNNQRPTLGTVIRDLRNQTSQWELAIGDTTGNPAGIGRLVNMLALLWDGQSRHAGAANSRRQSQIEGESAVHVAATLVQWINSGVLRRKTEGQ</sequence>
<keyword evidence="2" id="KW-1185">Reference proteome</keyword>
<dbReference type="OrthoDB" id="4762448at2"/>
<dbReference type="RefSeq" id="WP_147333552.1">
    <property type="nucleotide sequence ID" value="NZ_CP061725.1"/>
</dbReference>
<protein>
    <recommendedName>
        <fullName evidence="3">Abortive infection protein-like C-terminal domain-containing protein</fullName>
    </recommendedName>
</protein>
<comment type="caution">
    <text evidence="1">The sequence shown here is derived from an EMBL/GenBank/DDBJ whole genome shotgun (WGS) entry which is preliminary data.</text>
</comment>
<gene>
    <name evidence="1" type="ORF">D0Q02_23830</name>
</gene>
<reference evidence="1 2" key="1">
    <citation type="submission" date="2018-08" db="EMBL/GenBank/DDBJ databases">
        <title>Verrucosispora craniellae sp. nov., isolated from a marine sponge in the South China Sea.</title>
        <authorList>
            <person name="Li L."/>
            <person name="Lin H.W."/>
        </authorList>
    </citation>
    <scope>NUCLEOTIDE SEQUENCE [LARGE SCALE GENOMIC DNA]</scope>
    <source>
        <strain evidence="1 2">LHW63014</strain>
    </source>
</reference>
<dbReference type="EMBL" id="QVFU01000035">
    <property type="protein sequence ID" value="RFS44190.1"/>
    <property type="molecule type" value="Genomic_DNA"/>
</dbReference>
<evidence type="ECO:0008006" key="3">
    <source>
        <dbReference type="Google" id="ProtNLM"/>
    </source>
</evidence>
<dbReference type="Proteomes" id="UP000262621">
    <property type="component" value="Unassembled WGS sequence"/>
</dbReference>
<proteinExistence type="predicted"/>
<dbReference type="AlphaFoldDB" id="A0A372FUH9"/>
<evidence type="ECO:0000313" key="1">
    <source>
        <dbReference type="EMBL" id="RFS44190.1"/>
    </source>
</evidence>
<organism evidence="1 2">
    <name type="scientific">Micromonospora craniellae</name>
    <dbReference type="NCBI Taxonomy" id="2294034"/>
    <lineage>
        <taxon>Bacteria</taxon>
        <taxon>Bacillati</taxon>
        <taxon>Actinomycetota</taxon>
        <taxon>Actinomycetes</taxon>
        <taxon>Micromonosporales</taxon>
        <taxon>Micromonosporaceae</taxon>
        <taxon>Micromonospora</taxon>
    </lineage>
</organism>
<evidence type="ECO:0000313" key="2">
    <source>
        <dbReference type="Proteomes" id="UP000262621"/>
    </source>
</evidence>
<accession>A0A372FUH9</accession>